<evidence type="ECO:0000313" key="1">
    <source>
        <dbReference type="EMBL" id="GAB1319468.1"/>
    </source>
</evidence>
<comment type="caution">
    <text evidence="1">The sequence shown here is derived from an EMBL/GenBank/DDBJ whole genome shotgun (WGS) entry which is preliminary data.</text>
</comment>
<proteinExistence type="predicted"/>
<evidence type="ECO:0000313" key="2">
    <source>
        <dbReference type="Proteomes" id="UP001628179"/>
    </source>
</evidence>
<name>A0ABQ0GP08_9PEZI</name>
<dbReference type="EMBL" id="BAAFSV010000005">
    <property type="protein sequence ID" value="GAB1319468.1"/>
    <property type="molecule type" value="Genomic_DNA"/>
</dbReference>
<protein>
    <submittedName>
        <fullName evidence="1">Uncharacterized protein</fullName>
    </submittedName>
</protein>
<keyword evidence="2" id="KW-1185">Reference proteome</keyword>
<gene>
    <name evidence="1" type="ORF">MFIFM68171_09678</name>
</gene>
<dbReference type="Proteomes" id="UP001628179">
    <property type="component" value="Unassembled WGS sequence"/>
</dbReference>
<dbReference type="GeneID" id="98180420"/>
<dbReference type="RefSeq" id="XP_070921198.1">
    <property type="nucleotide sequence ID" value="XM_071065097.1"/>
</dbReference>
<sequence>MADFWSDFYNNLATDIAPIITLFGEQPTKQFLSESTSGWGAFTLTVLPRGSLTIVVSAIRATGSGMLMSFIGTAQEPEAAAEVELCSLTSDSVCELWSGRGVTRISGAPKFGVCLPLRTRGAQRMGHVDRTYLRDTADGGIPLQGD</sequence>
<accession>A0ABQ0GP08</accession>
<reference evidence="1 2" key="1">
    <citation type="submission" date="2024-09" db="EMBL/GenBank/DDBJ databases">
        <title>Itraconazole resistance in Madurella fahalii resulting from another homologue of gene encoding cytochrome P450 14-alpha sterol demethylase (CYP51).</title>
        <authorList>
            <person name="Yoshioka I."/>
            <person name="Fahal A.H."/>
            <person name="Kaneko S."/>
            <person name="Yaguchi T."/>
        </authorList>
    </citation>
    <scope>NUCLEOTIDE SEQUENCE [LARGE SCALE GENOMIC DNA]</scope>
    <source>
        <strain evidence="1 2">IFM 68171</strain>
    </source>
</reference>
<organism evidence="1 2">
    <name type="scientific">Madurella fahalii</name>
    <dbReference type="NCBI Taxonomy" id="1157608"/>
    <lineage>
        <taxon>Eukaryota</taxon>
        <taxon>Fungi</taxon>
        <taxon>Dikarya</taxon>
        <taxon>Ascomycota</taxon>
        <taxon>Pezizomycotina</taxon>
        <taxon>Sordariomycetes</taxon>
        <taxon>Sordariomycetidae</taxon>
        <taxon>Sordariales</taxon>
        <taxon>Sordariales incertae sedis</taxon>
        <taxon>Madurella</taxon>
    </lineage>
</organism>